<dbReference type="Proteomes" id="UP000273898">
    <property type="component" value="Unassembled WGS sequence"/>
</dbReference>
<dbReference type="EMBL" id="SOPX01000001">
    <property type="protein sequence ID" value="TFB33665.1"/>
    <property type="molecule type" value="Genomic_DNA"/>
</dbReference>
<sequence>MKNIICSFLLAIILSSCALSTATTFYSMSRGKIDIPQKETYSVVYQANFGDGLMADMAYTTESGKQTELKEINGAWERTVTLKSGTHVRLTTFATAKHKSKGEYKILVDGKVVSEYVLSGRKLEYTFAFDLP</sequence>
<protein>
    <recommendedName>
        <fullName evidence="6">Lipoprotein</fullName>
    </recommendedName>
</protein>
<dbReference type="Proteomes" id="UP000297429">
    <property type="component" value="Unassembled WGS sequence"/>
</dbReference>
<feature type="chain" id="PRO_5044605656" description="Lipoprotein" evidence="1">
    <location>
        <begin position="19"/>
        <end position="132"/>
    </location>
</feature>
<gene>
    <name evidence="2" type="ORF">BCL90_2156</name>
    <name evidence="3" type="ORF">E3V97_06380</name>
</gene>
<evidence type="ECO:0008006" key="6">
    <source>
        <dbReference type="Google" id="ProtNLM"/>
    </source>
</evidence>
<organism evidence="2 4">
    <name type="scientific">Pedobacter alluvionis</name>
    <dbReference type="NCBI Taxonomy" id="475253"/>
    <lineage>
        <taxon>Bacteria</taxon>
        <taxon>Pseudomonadati</taxon>
        <taxon>Bacteroidota</taxon>
        <taxon>Sphingobacteriia</taxon>
        <taxon>Sphingobacteriales</taxon>
        <taxon>Sphingobacteriaceae</taxon>
        <taxon>Pedobacter</taxon>
    </lineage>
</organism>
<dbReference type="AlphaFoldDB" id="A0A497Y2U2"/>
<evidence type="ECO:0000313" key="2">
    <source>
        <dbReference type="EMBL" id="RLJ77092.1"/>
    </source>
</evidence>
<dbReference type="OrthoDB" id="799762at2"/>
<reference evidence="2 4" key="1">
    <citation type="submission" date="2018-10" db="EMBL/GenBank/DDBJ databases">
        <title>Genomic Encyclopedia of Archaeal and Bacterial Type Strains, Phase II (KMG-II): from individual species to whole genera.</title>
        <authorList>
            <person name="Goeker M."/>
        </authorList>
    </citation>
    <scope>NUCLEOTIDE SEQUENCE [LARGE SCALE GENOMIC DNA]</scope>
    <source>
        <strain evidence="2 4">DSM 19624</strain>
    </source>
</reference>
<evidence type="ECO:0000313" key="4">
    <source>
        <dbReference type="Proteomes" id="UP000273898"/>
    </source>
</evidence>
<dbReference type="InterPro" id="IPR038468">
    <property type="entry name" value="MmpS_C"/>
</dbReference>
<proteinExistence type="predicted"/>
<dbReference type="EMBL" id="RCCK01000011">
    <property type="protein sequence ID" value="RLJ77092.1"/>
    <property type="molecule type" value="Genomic_DNA"/>
</dbReference>
<dbReference type="RefSeq" id="WP_121283882.1">
    <property type="nucleotide sequence ID" value="NZ_RCCK01000011.1"/>
</dbReference>
<evidence type="ECO:0000313" key="5">
    <source>
        <dbReference type="Proteomes" id="UP000297429"/>
    </source>
</evidence>
<keyword evidence="1" id="KW-0732">Signal</keyword>
<dbReference type="Gene3D" id="2.60.40.2880">
    <property type="entry name" value="MmpS1-5, C-terminal soluble domain"/>
    <property type="match status" value="1"/>
</dbReference>
<evidence type="ECO:0000313" key="3">
    <source>
        <dbReference type="EMBL" id="TFB33665.1"/>
    </source>
</evidence>
<name>A0A497Y2U2_9SPHI</name>
<keyword evidence="5" id="KW-1185">Reference proteome</keyword>
<feature type="signal peptide" evidence="1">
    <location>
        <begin position="1"/>
        <end position="18"/>
    </location>
</feature>
<evidence type="ECO:0000256" key="1">
    <source>
        <dbReference type="SAM" id="SignalP"/>
    </source>
</evidence>
<comment type="caution">
    <text evidence="2">The sequence shown here is derived from an EMBL/GenBank/DDBJ whole genome shotgun (WGS) entry which is preliminary data.</text>
</comment>
<dbReference type="PROSITE" id="PS51257">
    <property type="entry name" value="PROKAR_LIPOPROTEIN"/>
    <property type="match status" value="1"/>
</dbReference>
<accession>A0A497Y2U2</accession>
<reference evidence="3 5" key="2">
    <citation type="submission" date="2019-03" db="EMBL/GenBank/DDBJ databases">
        <authorList>
            <person name="He R.-H."/>
        </authorList>
    </citation>
    <scope>NUCLEOTIDE SEQUENCE [LARGE SCALE GENOMIC DNA]</scope>
    <source>
        <strain evidence="3 5">DSM 19624</strain>
    </source>
</reference>